<dbReference type="Proteomes" id="UP000256695">
    <property type="component" value="Unassembled WGS sequence"/>
</dbReference>
<keyword evidence="1" id="KW-0472">Membrane</keyword>
<dbReference type="AlphaFoldDB" id="A0A3D8J4U4"/>
<evidence type="ECO:0000313" key="2">
    <source>
        <dbReference type="EMBL" id="RDU72488.1"/>
    </source>
</evidence>
<evidence type="ECO:0000313" key="3">
    <source>
        <dbReference type="Proteomes" id="UP000256695"/>
    </source>
</evidence>
<dbReference type="OrthoDB" id="5329957at2"/>
<evidence type="ECO:0000256" key="1">
    <source>
        <dbReference type="SAM" id="Phobius"/>
    </source>
</evidence>
<feature type="transmembrane region" description="Helical" evidence="1">
    <location>
        <begin position="86"/>
        <end position="112"/>
    </location>
</feature>
<accession>A0A3D8J4U4</accession>
<name>A0A3D8J4U4_9HELI</name>
<feature type="transmembrane region" description="Helical" evidence="1">
    <location>
        <begin position="6"/>
        <end position="30"/>
    </location>
</feature>
<proteinExistence type="predicted"/>
<protein>
    <submittedName>
        <fullName evidence="2">Trehalose-6-phosphate synthase</fullName>
    </submittedName>
</protein>
<comment type="caution">
    <text evidence="2">The sequence shown here is derived from an EMBL/GenBank/DDBJ whole genome shotgun (WGS) entry which is preliminary data.</text>
</comment>
<dbReference type="EMBL" id="NXLX01000019">
    <property type="protein sequence ID" value="RDU72488.1"/>
    <property type="molecule type" value="Genomic_DNA"/>
</dbReference>
<feature type="transmembrane region" description="Helical" evidence="1">
    <location>
        <begin position="51"/>
        <end position="74"/>
    </location>
</feature>
<dbReference type="RefSeq" id="WP_115579478.1">
    <property type="nucleotide sequence ID" value="NZ_NXLX01000019.1"/>
</dbReference>
<dbReference type="PIRSF" id="PIRSF015875">
    <property type="entry name" value="UCP015875"/>
    <property type="match status" value="1"/>
</dbReference>
<keyword evidence="1" id="KW-0812">Transmembrane</keyword>
<gene>
    <name evidence="2" type="ORF">CQA57_06750</name>
</gene>
<sequence>MYLIALCLHLICAIGFVGYVFFDVCVYALAYRKEDKHKCDAVKKAYTLYGTRIFGIIFMLLILSGIWLLSFYDLKSIFNLSSYFNIFFWIKIFLIILMFLLTFYAIFFIRVLKKADPFKGRSHLIALLLSFLIIICAKMMQYFT</sequence>
<keyword evidence="1" id="KW-1133">Transmembrane helix</keyword>
<keyword evidence="3" id="KW-1185">Reference proteome</keyword>
<dbReference type="InterPro" id="IPR007418">
    <property type="entry name" value="DUF474"/>
</dbReference>
<organism evidence="2 3">
    <name type="scientific">Helicobacter anseris</name>
    <dbReference type="NCBI Taxonomy" id="375926"/>
    <lineage>
        <taxon>Bacteria</taxon>
        <taxon>Pseudomonadati</taxon>
        <taxon>Campylobacterota</taxon>
        <taxon>Epsilonproteobacteria</taxon>
        <taxon>Campylobacterales</taxon>
        <taxon>Helicobacteraceae</taxon>
        <taxon>Helicobacter</taxon>
    </lineage>
</organism>
<reference evidence="2 3" key="1">
    <citation type="submission" date="2018-04" db="EMBL/GenBank/DDBJ databases">
        <title>Novel Campyloabacter and Helicobacter Species and Strains.</title>
        <authorList>
            <person name="Mannion A.J."/>
            <person name="Shen Z."/>
            <person name="Fox J.G."/>
        </authorList>
    </citation>
    <scope>NUCLEOTIDE SEQUENCE [LARGE SCALE GENOMIC DNA]</scope>
    <source>
        <strain evidence="2 3">MIT 04-9362</strain>
    </source>
</reference>
<feature type="transmembrane region" description="Helical" evidence="1">
    <location>
        <begin position="124"/>
        <end position="143"/>
    </location>
</feature>